<dbReference type="EMBL" id="WVTA01000001">
    <property type="protein sequence ID" value="KAK3216525.1"/>
    <property type="molecule type" value="Genomic_DNA"/>
</dbReference>
<dbReference type="InterPro" id="IPR031728">
    <property type="entry name" value="GlcAase_C"/>
</dbReference>
<gene>
    <name evidence="3" type="ORF">GRF29_1g17594</name>
</gene>
<name>A0AAN6M7C0_9PLEO</name>
<comment type="caution">
    <text evidence="3">The sequence shown here is derived from an EMBL/GenBank/DDBJ whole genome shotgun (WGS) entry which is preliminary data.</text>
</comment>
<protein>
    <recommendedName>
        <fullName evidence="2">Beta-glucuronidase C-terminal domain-containing protein</fullName>
    </recommendedName>
</protein>
<dbReference type="InterPro" id="IPR017853">
    <property type="entry name" value="GH"/>
</dbReference>
<dbReference type="PANTHER" id="PTHR36183:SF2">
    <property type="entry name" value="BETA-GLUCURONIDASE C-TERMINAL DOMAIN-CONTAINING PROTEIN"/>
    <property type="match status" value="1"/>
</dbReference>
<evidence type="ECO:0000313" key="4">
    <source>
        <dbReference type="Proteomes" id="UP001280581"/>
    </source>
</evidence>
<dbReference type="SUPFAM" id="SSF51445">
    <property type="entry name" value="(Trans)glycosidases"/>
    <property type="match status" value="1"/>
</dbReference>
<evidence type="ECO:0000313" key="3">
    <source>
        <dbReference type="EMBL" id="KAK3216525.1"/>
    </source>
</evidence>
<feature type="signal peptide" evidence="1">
    <location>
        <begin position="1"/>
        <end position="20"/>
    </location>
</feature>
<dbReference type="Pfam" id="PF16862">
    <property type="entry name" value="Glyco_hydro_79C"/>
    <property type="match status" value="1"/>
</dbReference>
<dbReference type="AlphaFoldDB" id="A0AAN6M7C0"/>
<reference evidence="3 4" key="1">
    <citation type="submission" date="2021-02" db="EMBL/GenBank/DDBJ databases">
        <title>Genome assembly of Pseudopithomyces chartarum.</title>
        <authorList>
            <person name="Jauregui R."/>
            <person name="Singh J."/>
            <person name="Voisey C."/>
        </authorList>
    </citation>
    <scope>NUCLEOTIDE SEQUENCE [LARGE SCALE GENOMIC DNA]</scope>
    <source>
        <strain evidence="3 4">AGR01</strain>
    </source>
</reference>
<keyword evidence="1" id="KW-0732">Signal</keyword>
<dbReference type="Proteomes" id="UP001280581">
    <property type="component" value="Unassembled WGS sequence"/>
</dbReference>
<feature type="domain" description="Beta-glucuronidase C-terminal" evidence="2">
    <location>
        <begin position="415"/>
        <end position="522"/>
    </location>
</feature>
<keyword evidence="4" id="KW-1185">Reference proteome</keyword>
<evidence type="ECO:0000256" key="1">
    <source>
        <dbReference type="SAM" id="SignalP"/>
    </source>
</evidence>
<dbReference type="Gene3D" id="3.20.20.80">
    <property type="entry name" value="Glycosidases"/>
    <property type="match status" value="1"/>
</dbReference>
<dbReference type="PANTHER" id="PTHR36183">
    <property type="entry name" value="BETA-GLUCURONIDASE"/>
    <property type="match status" value="1"/>
</dbReference>
<feature type="chain" id="PRO_5043035573" description="Beta-glucuronidase C-terminal domain-containing protein" evidence="1">
    <location>
        <begin position="21"/>
        <end position="528"/>
    </location>
</feature>
<organism evidence="3 4">
    <name type="scientific">Pseudopithomyces chartarum</name>
    <dbReference type="NCBI Taxonomy" id="1892770"/>
    <lineage>
        <taxon>Eukaryota</taxon>
        <taxon>Fungi</taxon>
        <taxon>Dikarya</taxon>
        <taxon>Ascomycota</taxon>
        <taxon>Pezizomycotina</taxon>
        <taxon>Dothideomycetes</taxon>
        <taxon>Pleosporomycetidae</taxon>
        <taxon>Pleosporales</taxon>
        <taxon>Massarineae</taxon>
        <taxon>Didymosphaeriaceae</taxon>
        <taxon>Pseudopithomyces</taxon>
    </lineage>
</organism>
<evidence type="ECO:0000259" key="2">
    <source>
        <dbReference type="Pfam" id="PF16862"/>
    </source>
</evidence>
<dbReference type="InterPro" id="IPR052974">
    <property type="entry name" value="GH79_Enzymes"/>
</dbReference>
<proteinExistence type="predicted"/>
<sequence length="528" mass="57523">MLSSRFISVLVAALSHQTTANPISKNSEIVLPKTLDDSAGPPLPKSYLSYSIEFAFLPDFAGNASNPNSFTNNLLASIADLQGSAPIIRVGGNTQDKTIFALNQTEAIISVYDDTVSRDYPAKSWIGPAFFESYGNLGNTTFIHGFNLVHGGNCSTCIEDVLEHAKVACKALGDRALAYEYGNEPDMYGLLQERPAGWDEEAIHPNWRDGKEKLTAAIQEHCPESAESLRYIAPSFANPFAFMDPIKAWHAGFNNESDIYAFAQHNYVGVSTDPGLTLRSSLLNHSYTISSLNKSARIMEGLSLPLDTPFMLTETNSLARQGLPLVSDTFGAALWNVDFALQAASIGVQRVHMHQGINYRYGSWQPIETNRSVKATKPAFYGNAATADFVGRASGELRVMELDLKNAKASEEQSAYVAFVDGVVDRVAVVNSRQWNVTSSEKRPEEQYEFQTAGGVKEGIVKRLIADGSDSYSGATYGGFSYNLELDEGRPVRLDNVTGVEIVPIDDDGKLVLTIPSSSAVIVKLVHH</sequence>
<accession>A0AAN6M7C0</accession>